<keyword evidence="1" id="KW-0472">Membrane</keyword>
<evidence type="ECO:0000313" key="2">
    <source>
        <dbReference type="EMBL" id="MFC5178772.1"/>
    </source>
</evidence>
<keyword evidence="1" id="KW-1133">Transmembrane helix</keyword>
<reference evidence="3" key="1">
    <citation type="journal article" date="2019" name="Int. J. Syst. Evol. Microbiol.">
        <title>The Global Catalogue of Microorganisms (GCM) 10K type strain sequencing project: providing services to taxonomists for standard genome sequencing and annotation.</title>
        <authorList>
            <consortium name="The Broad Institute Genomics Platform"/>
            <consortium name="The Broad Institute Genome Sequencing Center for Infectious Disease"/>
            <person name="Wu L."/>
            <person name="Ma J."/>
        </authorList>
    </citation>
    <scope>NUCLEOTIDE SEQUENCE [LARGE SCALE GENOMIC DNA]</scope>
    <source>
        <strain evidence="3">DFY41</strain>
    </source>
</reference>
<keyword evidence="1" id="KW-0812">Transmembrane</keyword>
<feature type="transmembrane region" description="Helical" evidence="1">
    <location>
        <begin position="76"/>
        <end position="96"/>
    </location>
</feature>
<dbReference type="Proteomes" id="UP001596087">
    <property type="component" value="Unassembled WGS sequence"/>
</dbReference>
<sequence>MDRGRRPPWLLVAAAALLVAGGVLLVCGSVIGFAPVGGLYDSESFHCGSAFLFDNSEGYQGTDGFTACRETADARLPLALAAVGLGAGLVVAASLLRRRAKVKADEVWLSRT</sequence>
<evidence type="ECO:0000256" key="1">
    <source>
        <dbReference type="SAM" id="Phobius"/>
    </source>
</evidence>
<organism evidence="2 3">
    <name type="scientific">Nocardioides taihuensis</name>
    <dbReference type="NCBI Taxonomy" id="1835606"/>
    <lineage>
        <taxon>Bacteria</taxon>
        <taxon>Bacillati</taxon>
        <taxon>Actinomycetota</taxon>
        <taxon>Actinomycetes</taxon>
        <taxon>Propionibacteriales</taxon>
        <taxon>Nocardioidaceae</taxon>
        <taxon>Nocardioides</taxon>
    </lineage>
</organism>
<evidence type="ECO:0000313" key="3">
    <source>
        <dbReference type="Proteomes" id="UP001596087"/>
    </source>
</evidence>
<comment type="caution">
    <text evidence="2">The sequence shown here is derived from an EMBL/GenBank/DDBJ whole genome shotgun (WGS) entry which is preliminary data.</text>
</comment>
<gene>
    <name evidence="2" type="ORF">ACFPGP_18975</name>
</gene>
<accession>A0ABW0BPK9</accession>
<protein>
    <submittedName>
        <fullName evidence="2">Uncharacterized protein</fullName>
    </submittedName>
</protein>
<dbReference type="RefSeq" id="WP_378592486.1">
    <property type="nucleotide sequence ID" value="NZ_JBHSKD010000027.1"/>
</dbReference>
<name>A0ABW0BPK9_9ACTN</name>
<keyword evidence="3" id="KW-1185">Reference proteome</keyword>
<dbReference type="EMBL" id="JBHSKD010000027">
    <property type="protein sequence ID" value="MFC5178772.1"/>
    <property type="molecule type" value="Genomic_DNA"/>
</dbReference>
<proteinExistence type="predicted"/>